<evidence type="ECO:0000259" key="4">
    <source>
        <dbReference type="Pfam" id="PF13180"/>
    </source>
</evidence>
<reference evidence="6" key="1">
    <citation type="submission" date="2016-11" db="EMBL/GenBank/DDBJ databases">
        <authorList>
            <person name="Varghese N."/>
            <person name="Submissions S."/>
        </authorList>
    </citation>
    <scope>NUCLEOTIDE SEQUENCE [LARGE SCALE GENOMIC DNA]</scope>
    <source>
        <strain evidence="6">DSM 22212</strain>
    </source>
</reference>
<dbReference type="OrthoDB" id="9806750at2"/>
<dbReference type="EMBL" id="FRAU01000005">
    <property type="protein sequence ID" value="SHK68028.1"/>
    <property type="molecule type" value="Genomic_DNA"/>
</dbReference>
<feature type="domain" description="PDZ" evidence="4">
    <location>
        <begin position="171"/>
        <end position="233"/>
    </location>
</feature>
<evidence type="ECO:0000259" key="3">
    <source>
        <dbReference type="Pfam" id="PF03787"/>
    </source>
</evidence>
<dbReference type="Pfam" id="PF13180">
    <property type="entry name" value="PDZ_2"/>
    <property type="match status" value="1"/>
</dbReference>
<dbReference type="InterPro" id="IPR036034">
    <property type="entry name" value="PDZ_sf"/>
</dbReference>
<dbReference type="AlphaFoldDB" id="A0A1M6UG35"/>
<feature type="domain" description="CRISPR type III-associated protein" evidence="3">
    <location>
        <begin position="10"/>
        <end position="150"/>
    </location>
</feature>
<evidence type="ECO:0000313" key="5">
    <source>
        <dbReference type="EMBL" id="SHK68028.1"/>
    </source>
</evidence>
<dbReference type="InterPro" id="IPR007522">
    <property type="entry name" value="CRISPR-assoc_prot_TM1795"/>
</dbReference>
<protein>
    <submittedName>
        <fullName evidence="5">CRISPR type III-B/RAMP module RAMP protein Cmr1</fullName>
    </submittedName>
</protein>
<dbReference type="SUPFAM" id="SSF50156">
    <property type="entry name" value="PDZ domain-like"/>
    <property type="match status" value="1"/>
</dbReference>
<dbReference type="InterPro" id="IPR005537">
    <property type="entry name" value="RAMP_III_fam"/>
</dbReference>
<keyword evidence="1" id="KW-0051">Antiviral defense</keyword>
<evidence type="ECO:0000256" key="1">
    <source>
        <dbReference type="ARBA" id="ARBA00023118"/>
    </source>
</evidence>
<dbReference type="NCBIfam" id="TIGR01894">
    <property type="entry name" value="cas_TM1795_cmr1"/>
    <property type="match status" value="1"/>
</dbReference>
<evidence type="ECO:0000256" key="2">
    <source>
        <dbReference type="SAM" id="MobiDB-lite"/>
    </source>
</evidence>
<dbReference type="STRING" id="633813.SAMN04488087_1686"/>
<dbReference type="InterPro" id="IPR001478">
    <property type="entry name" value="PDZ"/>
</dbReference>
<gene>
    <name evidence="5" type="ORF">SAMN04488087_1686</name>
</gene>
<dbReference type="Proteomes" id="UP000185812">
    <property type="component" value="Unassembled WGS sequence"/>
</dbReference>
<dbReference type="Gene3D" id="2.30.42.10">
    <property type="match status" value="1"/>
</dbReference>
<dbReference type="Pfam" id="PF03787">
    <property type="entry name" value="RAMPs"/>
    <property type="match status" value="1"/>
</dbReference>
<feature type="region of interest" description="Disordered" evidence="2">
    <location>
        <begin position="308"/>
        <end position="343"/>
    </location>
</feature>
<name>A0A1M6UG35_9BACT</name>
<proteinExistence type="predicted"/>
<accession>A0A1M6UG35</accession>
<evidence type="ECO:0000313" key="6">
    <source>
        <dbReference type="Proteomes" id="UP000185812"/>
    </source>
</evidence>
<dbReference type="GO" id="GO:0051607">
    <property type="term" value="P:defense response to virus"/>
    <property type="evidence" value="ECO:0007669"/>
    <property type="project" value="UniProtKB-KW"/>
</dbReference>
<sequence length="412" mass="46852">MVKLMEKIWKISSLTPLQTGGVNGRTDRVYETGIMGSLRWWYEVLVRGLGGKACDPTAKEVRCPQDSSKKPTDPGHHCVVCELFGCTGWARKFRLMVVDENGGVIQDQIRAGQIFALKFIPLRQIRPEEWCLLDLTLRLIDKCGAIGGKTVFKPSEEWGIADLGAEDLDDSSGQVIVHHARRGLPLQGNDVILEIEGTQVASLTEVETLLRGRRHGDPLTIMVQRRGSQTQIDAWVGKRHHQDFGLIAVEARPQGVECTREQIEAYVKDDRWCKGFDNSAFSWASLQHFWCVKRRYLARQDADTSSFNFVIGRPEPKNQSSQGDSWLAGRRPNRQRNIDPESKKVFSFKEPENARRTFGFVQNQDGFQEIMERLKVLRDGNGNGRKPDPGWKDFDPEKEFIKGEQILERLFS</sequence>
<keyword evidence="6" id="KW-1185">Reference proteome</keyword>
<organism evidence="5 6">
    <name type="scientific">Rhodothermus profundi</name>
    <dbReference type="NCBI Taxonomy" id="633813"/>
    <lineage>
        <taxon>Bacteria</taxon>
        <taxon>Pseudomonadati</taxon>
        <taxon>Rhodothermota</taxon>
        <taxon>Rhodothermia</taxon>
        <taxon>Rhodothermales</taxon>
        <taxon>Rhodothermaceae</taxon>
        <taxon>Rhodothermus</taxon>
    </lineage>
</organism>